<name>A0A5J5WEG5_GOSBA</name>
<dbReference type="AlphaFoldDB" id="A0A5J5WEG5"/>
<dbReference type="PANTHER" id="PTHR37377:SF2">
    <property type="entry name" value="SMALL RIBOSOMAL SUBUNIT PROTEIN US2C"/>
    <property type="match status" value="1"/>
</dbReference>
<evidence type="ECO:0000256" key="2">
    <source>
        <dbReference type="ARBA" id="ARBA00009599"/>
    </source>
</evidence>
<gene>
    <name evidence="6" type="ORF">ES319_A03G132200v1</name>
</gene>
<feature type="non-terminal residue" evidence="6">
    <location>
        <position position="1"/>
    </location>
</feature>
<sequence length="131" mass="14586">DNLEGLRVLFLPIGALLSPLPWRSSTWSITTHLTLGRLPSQYLDLTQPKHFWFTPTFPICSTVAEQFLDIKRTSLEGNFNVADFCSFEISFAIAPTALANWPPLLSVICMLCIVVPKGISVDVDSSFRSIN</sequence>
<evidence type="ECO:0000256" key="4">
    <source>
        <dbReference type="ARBA" id="ARBA00022528"/>
    </source>
</evidence>
<evidence type="ECO:0000313" key="7">
    <source>
        <dbReference type="Proteomes" id="UP000327439"/>
    </source>
</evidence>
<dbReference type="EMBL" id="CM018204">
    <property type="protein sequence ID" value="KAB2090570.1"/>
    <property type="molecule type" value="Genomic_DNA"/>
</dbReference>
<accession>A0A5J5WEG5</accession>
<dbReference type="PANTHER" id="PTHR37377">
    <property type="entry name" value="RIBULOSE BISPHOSPHATE CARBOXYLASE LARGE CHAIN"/>
    <property type="match status" value="1"/>
</dbReference>
<evidence type="ECO:0000256" key="5">
    <source>
        <dbReference type="ARBA" id="ARBA00022640"/>
    </source>
</evidence>
<dbReference type="InterPro" id="IPR038860">
    <property type="entry name" value="YCF72"/>
</dbReference>
<comment type="subcellular location">
    <subcellularLocation>
        <location evidence="1">Plastid</location>
        <location evidence="1">Chloroplast</location>
    </subcellularLocation>
</comment>
<protein>
    <recommendedName>
        <fullName evidence="3">Uncharacterized protein ycf72</fullName>
    </recommendedName>
</protein>
<dbReference type="Proteomes" id="UP000327439">
    <property type="component" value="Chromosome A03"/>
</dbReference>
<dbReference type="GO" id="GO:0009507">
    <property type="term" value="C:chloroplast"/>
    <property type="evidence" value="ECO:0007669"/>
    <property type="project" value="UniProtKB-SubCell"/>
</dbReference>
<evidence type="ECO:0000256" key="3">
    <source>
        <dbReference type="ARBA" id="ARBA00021519"/>
    </source>
</evidence>
<evidence type="ECO:0000256" key="1">
    <source>
        <dbReference type="ARBA" id="ARBA00004229"/>
    </source>
</evidence>
<dbReference type="OrthoDB" id="1001857at2759"/>
<evidence type="ECO:0000313" key="6">
    <source>
        <dbReference type="EMBL" id="KAB2090570.1"/>
    </source>
</evidence>
<keyword evidence="4" id="KW-0150">Chloroplast</keyword>
<proteinExistence type="inferred from homology"/>
<keyword evidence="7" id="KW-1185">Reference proteome</keyword>
<reference evidence="7" key="1">
    <citation type="journal article" date="2020" name="Nat. Genet.">
        <title>Genomic diversifications of five Gossypium allopolyploid species and their impact on cotton improvement.</title>
        <authorList>
            <person name="Chen Z.J."/>
            <person name="Sreedasyam A."/>
            <person name="Ando A."/>
            <person name="Song Q."/>
            <person name="De Santiago L.M."/>
            <person name="Hulse-Kemp A.M."/>
            <person name="Ding M."/>
            <person name="Ye W."/>
            <person name="Kirkbride R.C."/>
            <person name="Jenkins J."/>
            <person name="Plott C."/>
            <person name="Lovell J."/>
            <person name="Lin Y.M."/>
            <person name="Vaughn R."/>
            <person name="Liu B."/>
            <person name="Simpson S."/>
            <person name="Scheffler B.E."/>
            <person name="Wen L."/>
            <person name="Saski C.A."/>
            <person name="Grover C.E."/>
            <person name="Hu G."/>
            <person name="Conover J.L."/>
            <person name="Carlson J.W."/>
            <person name="Shu S."/>
            <person name="Boston L.B."/>
            <person name="Williams M."/>
            <person name="Peterson D.G."/>
            <person name="McGee K."/>
            <person name="Jones D.C."/>
            <person name="Wendel J.F."/>
            <person name="Stelly D.M."/>
            <person name="Grimwood J."/>
            <person name="Schmutz J."/>
        </authorList>
    </citation>
    <scope>NUCLEOTIDE SEQUENCE [LARGE SCALE GENOMIC DNA]</scope>
    <source>
        <strain evidence="7">cv. 3-79</strain>
    </source>
</reference>
<organism evidence="6 7">
    <name type="scientific">Gossypium barbadense</name>
    <name type="common">Sea Island cotton</name>
    <name type="synonym">Hibiscus barbadensis</name>
    <dbReference type="NCBI Taxonomy" id="3634"/>
    <lineage>
        <taxon>Eukaryota</taxon>
        <taxon>Viridiplantae</taxon>
        <taxon>Streptophyta</taxon>
        <taxon>Embryophyta</taxon>
        <taxon>Tracheophyta</taxon>
        <taxon>Spermatophyta</taxon>
        <taxon>Magnoliopsida</taxon>
        <taxon>eudicotyledons</taxon>
        <taxon>Gunneridae</taxon>
        <taxon>Pentapetalae</taxon>
        <taxon>rosids</taxon>
        <taxon>malvids</taxon>
        <taxon>Malvales</taxon>
        <taxon>Malvaceae</taxon>
        <taxon>Malvoideae</taxon>
        <taxon>Gossypium</taxon>
    </lineage>
</organism>
<keyword evidence="5" id="KW-0934">Plastid</keyword>
<comment type="similarity">
    <text evidence="2">Belongs to the ycf72 family.</text>
</comment>